<dbReference type="InterPro" id="IPR013320">
    <property type="entry name" value="ConA-like_dom_sf"/>
</dbReference>
<evidence type="ECO:0000313" key="4">
    <source>
        <dbReference type="Proteomes" id="UP000256964"/>
    </source>
</evidence>
<feature type="chain" id="PRO_5016713299" description="GH16 domain-containing protein" evidence="1">
    <location>
        <begin position="27"/>
        <end position="381"/>
    </location>
</feature>
<sequence>MRTRRSLALAMALSLAATPTVTPAVAYNIARDYSGQTFFDGWDYYGFWDNLTLSQVWWLNETQATAEHLAYVNDAGRAVIRVDNTTTLPDGAKNRDTIRITTKDFYDYGSLWVFDATHLPYGCSVWPAFWTKGATWPDNGEIDIVEGINLMDHNQMAIHTLDGCTTDKSIVQTGQLGSTDCGTGSGCTVRESKANSFGAGFAQAGGGVWATQFDVAGIYMWFWNREDVPAALTQNTSAIDISSWGTPSASYPTSAQCNVTNYFTPQQLVLDIALCGDWAGVQGIYSQDCPGTCGVAGPGSPAYDNAYFEINYVRAYTTGPPLPSSTPVSSTTSTVAATVITSAPVPTANTDTGNKNGARRIGSSVGVLALVASVLGMLVLS</sequence>
<dbReference type="AlphaFoldDB" id="A0A371DQ81"/>
<dbReference type="Proteomes" id="UP000256964">
    <property type="component" value="Unassembled WGS sequence"/>
</dbReference>
<dbReference type="InterPro" id="IPR000757">
    <property type="entry name" value="Beta-glucanase-like"/>
</dbReference>
<reference evidence="3 4" key="1">
    <citation type="journal article" date="2018" name="Biotechnol. Biofuels">
        <title>Integrative visual omics of the white-rot fungus Polyporus brumalis exposes the biotechnological potential of its oxidative enzymes for delignifying raw plant biomass.</title>
        <authorList>
            <person name="Miyauchi S."/>
            <person name="Rancon A."/>
            <person name="Drula E."/>
            <person name="Hage H."/>
            <person name="Chaduli D."/>
            <person name="Favel A."/>
            <person name="Grisel S."/>
            <person name="Henrissat B."/>
            <person name="Herpoel-Gimbert I."/>
            <person name="Ruiz-Duenas F.J."/>
            <person name="Chevret D."/>
            <person name="Hainaut M."/>
            <person name="Lin J."/>
            <person name="Wang M."/>
            <person name="Pangilinan J."/>
            <person name="Lipzen A."/>
            <person name="Lesage-Meessen L."/>
            <person name="Navarro D."/>
            <person name="Riley R."/>
            <person name="Grigoriev I.V."/>
            <person name="Zhou S."/>
            <person name="Raouche S."/>
            <person name="Rosso M.N."/>
        </authorList>
    </citation>
    <scope>NUCLEOTIDE SEQUENCE [LARGE SCALE GENOMIC DNA]</scope>
    <source>
        <strain evidence="3 4">BRFM 1820</strain>
    </source>
</reference>
<dbReference type="EMBL" id="KZ857384">
    <property type="protein sequence ID" value="RDX54658.1"/>
    <property type="molecule type" value="Genomic_DNA"/>
</dbReference>
<feature type="signal peptide" evidence="1">
    <location>
        <begin position="1"/>
        <end position="26"/>
    </location>
</feature>
<feature type="domain" description="GH16" evidence="2">
    <location>
        <begin position="31"/>
        <end position="321"/>
    </location>
</feature>
<keyword evidence="4" id="KW-1185">Reference proteome</keyword>
<dbReference type="Pfam" id="PF26113">
    <property type="entry name" value="GH16_XgeA"/>
    <property type="match status" value="1"/>
</dbReference>
<name>A0A371DQ81_9APHY</name>
<dbReference type="SUPFAM" id="SSF49899">
    <property type="entry name" value="Concanavalin A-like lectins/glucanases"/>
    <property type="match status" value="1"/>
</dbReference>
<dbReference type="PROSITE" id="PS51762">
    <property type="entry name" value="GH16_2"/>
    <property type="match status" value="1"/>
</dbReference>
<dbReference type="GO" id="GO:0004553">
    <property type="term" value="F:hydrolase activity, hydrolyzing O-glycosyl compounds"/>
    <property type="evidence" value="ECO:0007669"/>
    <property type="project" value="InterPro"/>
</dbReference>
<dbReference type="OrthoDB" id="192832at2759"/>
<dbReference type="STRING" id="139420.A0A371DQ81"/>
<dbReference type="PANTHER" id="PTHR10963">
    <property type="entry name" value="GLYCOSYL HYDROLASE-RELATED"/>
    <property type="match status" value="1"/>
</dbReference>
<proteinExistence type="predicted"/>
<organism evidence="3 4">
    <name type="scientific">Lentinus brumalis</name>
    <dbReference type="NCBI Taxonomy" id="2498619"/>
    <lineage>
        <taxon>Eukaryota</taxon>
        <taxon>Fungi</taxon>
        <taxon>Dikarya</taxon>
        <taxon>Basidiomycota</taxon>
        <taxon>Agaricomycotina</taxon>
        <taxon>Agaricomycetes</taxon>
        <taxon>Polyporales</taxon>
        <taxon>Polyporaceae</taxon>
        <taxon>Lentinus</taxon>
    </lineage>
</organism>
<evidence type="ECO:0000259" key="2">
    <source>
        <dbReference type="PROSITE" id="PS51762"/>
    </source>
</evidence>
<dbReference type="PANTHER" id="PTHR10963:SF24">
    <property type="entry name" value="GLYCOSIDASE C21B10.07-RELATED"/>
    <property type="match status" value="1"/>
</dbReference>
<keyword evidence="1" id="KW-0732">Signal</keyword>
<protein>
    <recommendedName>
        <fullName evidence="2">GH16 domain-containing protein</fullName>
    </recommendedName>
</protein>
<dbReference type="Gene3D" id="2.60.120.200">
    <property type="match status" value="1"/>
</dbReference>
<dbReference type="GO" id="GO:0009251">
    <property type="term" value="P:glucan catabolic process"/>
    <property type="evidence" value="ECO:0007669"/>
    <property type="project" value="TreeGrafter"/>
</dbReference>
<evidence type="ECO:0000256" key="1">
    <source>
        <dbReference type="SAM" id="SignalP"/>
    </source>
</evidence>
<evidence type="ECO:0000313" key="3">
    <source>
        <dbReference type="EMBL" id="RDX54658.1"/>
    </source>
</evidence>
<dbReference type="InterPro" id="IPR050546">
    <property type="entry name" value="Glycosyl_Hydrlase_16"/>
</dbReference>
<gene>
    <name evidence="3" type="ORF">OH76DRAFT_985731</name>
</gene>
<accession>A0A371DQ81</accession>